<dbReference type="EMBL" id="JAPEIS010000004">
    <property type="protein sequence ID" value="KAJ8066790.1"/>
    <property type="molecule type" value="Genomic_DNA"/>
</dbReference>
<proteinExistence type="predicted"/>
<keyword evidence="2" id="KW-1185">Reference proteome</keyword>
<evidence type="ECO:0000313" key="1">
    <source>
        <dbReference type="EMBL" id="KAJ8066790.1"/>
    </source>
</evidence>
<dbReference type="AlphaFoldDB" id="A0A9X0AQA5"/>
<evidence type="ECO:0008006" key="3">
    <source>
        <dbReference type="Google" id="ProtNLM"/>
    </source>
</evidence>
<name>A0A9X0AQA5_9HELO</name>
<dbReference type="OrthoDB" id="4161428at2759"/>
<gene>
    <name evidence="1" type="ORF">OCU04_004177</name>
</gene>
<protein>
    <recommendedName>
        <fullName evidence="3">JmjC domain-containing protein</fullName>
    </recommendedName>
</protein>
<accession>A0A9X0AQA5</accession>
<dbReference type="SUPFAM" id="SSF51197">
    <property type="entry name" value="Clavaminate synthase-like"/>
    <property type="match status" value="1"/>
</dbReference>
<sequence length="121" mass="13823">MHYWMEREIYTFTRILLTHALPGSISGWHMNNMGYVTVVLIQGNPGDFKLWPTAETGHLDKERQKEIWLDFGRSGAGWCPPLDVKIMVYELQSGDIMLMMPGAIHTPMTPTPCLLFGMTRP</sequence>
<evidence type="ECO:0000313" key="2">
    <source>
        <dbReference type="Proteomes" id="UP001152300"/>
    </source>
</evidence>
<comment type="caution">
    <text evidence="1">The sequence shown here is derived from an EMBL/GenBank/DDBJ whole genome shotgun (WGS) entry which is preliminary data.</text>
</comment>
<organism evidence="1 2">
    <name type="scientific">Sclerotinia nivalis</name>
    <dbReference type="NCBI Taxonomy" id="352851"/>
    <lineage>
        <taxon>Eukaryota</taxon>
        <taxon>Fungi</taxon>
        <taxon>Dikarya</taxon>
        <taxon>Ascomycota</taxon>
        <taxon>Pezizomycotina</taxon>
        <taxon>Leotiomycetes</taxon>
        <taxon>Helotiales</taxon>
        <taxon>Sclerotiniaceae</taxon>
        <taxon>Sclerotinia</taxon>
    </lineage>
</organism>
<reference evidence="1" key="1">
    <citation type="submission" date="2022-11" db="EMBL/GenBank/DDBJ databases">
        <title>Genome Resource of Sclerotinia nivalis Strain SnTB1, a Plant Pathogen Isolated from American Ginseng.</title>
        <authorList>
            <person name="Fan S."/>
        </authorList>
    </citation>
    <scope>NUCLEOTIDE SEQUENCE</scope>
    <source>
        <strain evidence="1">SnTB1</strain>
    </source>
</reference>
<dbReference type="Proteomes" id="UP001152300">
    <property type="component" value="Unassembled WGS sequence"/>
</dbReference>